<organism evidence="1 2">
    <name type="scientific">Brevundimonas nasdae</name>
    <dbReference type="NCBI Taxonomy" id="172043"/>
    <lineage>
        <taxon>Bacteria</taxon>
        <taxon>Pseudomonadati</taxon>
        <taxon>Pseudomonadota</taxon>
        <taxon>Alphaproteobacteria</taxon>
        <taxon>Caulobacterales</taxon>
        <taxon>Caulobacteraceae</taxon>
        <taxon>Brevundimonas</taxon>
    </lineage>
</organism>
<evidence type="ECO:0000313" key="2">
    <source>
        <dbReference type="Proteomes" id="UP001302493"/>
    </source>
</evidence>
<sequence>MSTATDNSPHPIDVTVGARITSLRLAKGMTQTDLATKIGVSFQQVQKYERGSNRVSASRLWRTAEALDVPMTFFFDGVTTDAGAPREERPVTPWARELMALEKSLPASARRLVLNMARQLAERETTASGV</sequence>
<protein>
    <submittedName>
        <fullName evidence="1">Helix-turn-helix transcriptional regulator</fullName>
    </submittedName>
</protein>
<keyword evidence="2" id="KW-1185">Reference proteome</keyword>
<dbReference type="Proteomes" id="UP001302493">
    <property type="component" value="Chromosome"/>
</dbReference>
<proteinExistence type="predicted"/>
<dbReference type="EMBL" id="CP119180">
    <property type="protein sequence ID" value="WOB78358.1"/>
    <property type="molecule type" value="Genomic_DNA"/>
</dbReference>
<gene>
    <name evidence="1" type="ORF">PZA08_13760</name>
</gene>
<evidence type="ECO:0000313" key="1">
    <source>
        <dbReference type="EMBL" id="WOB78358.1"/>
    </source>
</evidence>
<name>A0ACD4VLG2_9CAUL</name>
<reference evidence="1" key="1">
    <citation type="submission" date="2023-03" db="EMBL/GenBank/DDBJ databases">
        <title>Genome sequence of Brevundimonas nasdae SJTX8.</title>
        <authorList>
            <person name="Liang R."/>
        </authorList>
    </citation>
    <scope>NUCLEOTIDE SEQUENCE</scope>
    <source>
        <strain evidence="1">X8</strain>
    </source>
</reference>
<accession>A0ACD4VLG2</accession>